<accession>A0A1H7C927</accession>
<gene>
    <name evidence="1" type="ORF">SAMN05192539_10217</name>
</gene>
<dbReference type="AlphaFoldDB" id="A0A1H7C927"/>
<organism evidence="1 2">
    <name type="scientific">Paraburkholderia diazotrophica</name>
    <dbReference type="NCBI Taxonomy" id="667676"/>
    <lineage>
        <taxon>Bacteria</taxon>
        <taxon>Pseudomonadati</taxon>
        <taxon>Pseudomonadota</taxon>
        <taxon>Betaproteobacteria</taxon>
        <taxon>Burkholderiales</taxon>
        <taxon>Burkholderiaceae</taxon>
        <taxon>Paraburkholderia</taxon>
    </lineage>
</organism>
<proteinExistence type="predicted"/>
<sequence>MRRQNRTLHAALETTNEDYQIRQAEKKCFAFFVSAGDAGMTPVERLSVIAFRFPLLSG</sequence>
<name>A0A1H7C927_9BURK</name>
<dbReference type="EMBL" id="FNYE01000021">
    <property type="protein sequence ID" value="SEJ86373.1"/>
    <property type="molecule type" value="Genomic_DNA"/>
</dbReference>
<keyword evidence="2" id="KW-1185">Reference proteome</keyword>
<dbReference type="Proteomes" id="UP000198866">
    <property type="component" value="Unassembled WGS sequence"/>
</dbReference>
<evidence type="ECO:0000313" key="1">
    <source>
        <dbReference type="EMBL" id="SEJ86373.1"/>
    </source>
</evidence>
<evidence type="ECO:0000313" key="2">
    <source>
        <dbReference type="Proteomes" id="UP000198866"/>
    </source>
</evidence>
<reference evidence="2" key="1">
    <citation type="submission" date="2016-10" db="EMBL/GenBank/DDBJ databases">
        <authorList>
            <person name="Varghese N."/>
            <person name="Submissions S."/>
        </authorList>
    </citation>
    <scope>NUCLEOTIDE SEQUENCE [LARGE SCALE GENOMIC DNA]</scope>
    <source>
        <strain evidence="2">LMG 26031</strain>
    </source>
</reference>
<protein>
    <submittedName>
        <fullName evidence="1">Uncharacterized protein</fullName>
    </submittedName>
</protein>